<dbReference type="SMART" id="SM00320">
    <property type="entry name" value="WD40"/>
    <property type="match status" value="5"/>
</dbReference>
<evidence type="ECO:0000313" key="7">
    <source>
        <dbReference type="EMBL" id="PVH19083.1"/>
    </source>
</evidence>
<feature type="repeat" description="WD" evidence="3">
    <location>
        <begin position="258"/>
        <end position="292"/>
    </location>
</feature>
<evidence type="ECO:0000256" key="1">
    <source>
        <dbReference type="ARBA" id="ARBA00008070"/>
    </source>
</evidence>
<dbReference type="OrthoDB" id="19944at2759"/>
<evidence type="ECO:0000256" key="3">
    <source>
        <dbReference type="PROSITE-ProRule" id="PRU00221"/>
    </source>
</evidence>
<dbReference type="GO" id="GO:0005737">
    <property type="term" value="C:cytoplasm"/>
    <property type="evidence" value="ECO:0007669"/>
    <property type="project" value="TreeGrafter"/>
</dbReference>
<dbReference type="Proteomes" id="UP000244309">
    <property type="component" value="Unassembled WGS sequence"/>
</dbReference>
<feature type="coiled-coil region" evidence="4">
    <location>
        <begin position="1313"/>
        <end position="1340"/>
    </location>
</feature>
<dbReference type="GO" id="GO:0019905">
    <property type="term" value="F:syntaxin binding"/>
    <property type="evidence" value="ECO:0007669"/>
    <property type="project" value="TreeGrafter"/>
</dbReference>
<dbReference type="GO" id="GO:0006893">
    <property type="term" value="P:Golgi to plasma membrane transport"/>
    <property type="evidence" value="ECO:0007669"/>
    <property type="project" value="TreeGrafter"/>
</dbReference>
<dbReference type="GO" id="GO:0005096">
    <property type="term" value="F:GTPase activator activity"/>
    <property type="evidence" value="ECO:0007669"/>
    <property type="project" value="TreeGrafter"/>
</dbReference>
<dbReference type="PANTHER" id="PTHR10241">
    <property type="entry name" value="LETHAL 2 GIANT LARVAE PROTEIN"/>
    <property type="match status" value="1"/>
</dbReference>
<keyword evidence="8" id="KW-1185">Reference proteome</keyword>
<dbReference type="EMBL" id="PKFO01000001">
    <property type="protein sequence ID" value="PVH19083.1"/>
    <property type="molecule type" value="Genomic_DNA"/>
</dbReference>
<dbReference type="InterPro" id="IPR001680">
    <property type="entry name" value="WD40_rpt"/>
</dbReference>
<accession>A0A2V1APA3</accession>
<dbReference type="VEuPathDB" id="FungiDB:CXQ85_001378"/>
<dbReference type="STRING" id="45357.A0A2V1APA3"/>
<dbReference type="InterPro" id="IPR036322">
    <property type="entry name" value="WD40_repeat_dom_sf"/>
</dbReference>
<comment type="caution">
    <text evidence="7">The sequence shown here is derived from an EMBL/GenBank/DDBJ whole genome shotgun (WGS) entry which is preliminary data.</text>
</comment>
<dbReference type="SUPFAM" id="SSF50978">
    <property type="entry name" value="WD40 repeat-like"/>
    <property type="match status" value="2"/>
</dbReference>
<proteinExistence type="inferred from homology"/>
<dbReference type="InterPro" id="IPR015943">
    <property type="entry name" value="WD40/YVTN_repeat-like_dom_sf"/>
</dbReference>
<organism evidence="7 8">
    <name type="scientific">Candidozyma haemuli</name>
    <dbReference type="NCBI Taxonomy" id="45357"/>
    <lineage>
        <taxon>Eukaryota</taxon>
        <taxon>Fungi</taxon>
        <taxon>Dikarya</taxon>
        <taxon>Ascomycota</taxon>
        <taxon>Saccharomycotina</taxon>
        <taxon>Pichiomycetes</taxon>
        <taxon>Metschnikowiaceae</taxon>
        <taxon>Candidozyma</taxon>
    </lineage>
</organism>
<evidence type="ECO:0000313" key="8">
    <source>
        <dbReference type="Proteomes" id="UP000244309"/>
    </source>
</evidence>
<reference evidence="7 8" key="1">
    <citation type="submission" date="2017-12" db="EMBL/GenBank/DDBJ databases">
        <title>Genome Sequence of a Multidrug-Resistant Candida haemulonii Isolate from a Patient with Chronic Leg Ulcers in Israel.</title>
        <authorList>
            <person name="Chow N.A."/>
            <person name="Gade L."/>
            <person name="Batra D."/>
            <person name="Rowe L.A."/>
            <person name="Ben-Ami R."/>
            <person name="Loparev V.N."/>
            <person name="Litvintseva A.P."/>
        </authorList>
    </citation>
    <scope>NUCLEOTIDE SEQUENCE [LARGE SCALE GENOMIC DNA]</scope>
    <source>
        <strain evidence="7 8">B11899</strain>
    </source>
</reference>
<name>A0A2V1APA3_9ASCO</name>
<keyword evidence="4" id="KW-0175">Coiled coil</keyword>
<dbReference type="PROSITE" id="PS50082">
    <property type="entry name" value="WD_REPEATS_2"/>
    <property type="match status" value="1"/>
</dbReference>
<evidence type="ECO:0000256" key="2">
    <source>
        <dbReference type="ARBA" id="ARBA00022483"/>
    </source>
</evidence>
<dbReference type="Pfam" id="PF08596">
    <property type="entry name" value="Lgl_C"/>
    <property type="match status" value="1"/>
</dbReference>
<dbReference type="InterPro" id="IPR013905">
    <property type="entry name" value="Lgl_C_dom"/>
</dbReference>
<evidence type="ECO:0000259" key="6">
    <source>
        <dbReference type="Pfam" id="PF08596"/>
    </source>
</evidence>
<keyword evidence="2" id="KW-0268">Exocytosis</keyword>
<gene>
    <name evidence="7" type="ORF">CXQ85_001378</name>
</gene>
<dbReference type="Gene3D" id="2.130.10.10">
    <property type="entry name" value="YVTN repeat-like/Quinoprotein amine dehydrogenase"/>
    <property type="match status" value="1"/>
</dbReference>
<dbReference type="PANTHER" id="PTHR10241:SF25">
    <property type="entry name" value="TOMOSYN, ISOFORM C"/>
    <property type="match status" value="1"/>
</dbReference>
<dbReference type="GeneID" id="37006709"/>
<feature type="domain" description="Lethal giant larvae (Lgl)-like C-terminal" evidence="6">
    <location>
        <begin position="561"/>
        <end position="972"/>
    </location>
</feature>
<dbReference type="GO" id="GO:0006887">
    <property type="term" value="P:exocytosis"/>
    <property type="evidence" value="ECO:0007669"/>
    <property type="project" value="UniProtKB-KW"/>
</dbReference>
<evidence type="ECO:0000256" key="5">
    <source>
        <dbReference type="SAM" id="MobiDB-lite"/>
    </source>
</evidence>
<protein>
    <recommendedName>
        <fullName evidence="6">Lethal giant larvae (Lgl)-like C-terminal domain-containing protein</fullName>
    </recommendedName>
</protein>
<dbReference type="GO" id="GO:0045159">
    <property type="term" value="F:myosin II binding"/>
    <property type="evidence" value="ECO:0007669"/>
    <property type="project" value="TreeGrafter"/>
</dbReference>
<dbReference type="GO" id="GO:0005886">
    <property type="term" value="C:plasma membrane"/>
    <property type="evidence" value="ECO:0007669"/>
    <property type="project" value="TreeGrafter"/>
</dbReference>
<dbReference type="RefSeq" id="XP_025340023.1">
    <property type="nucleotide sequence ID" value="XM_025485092.1"/>
</dbReference>
<keyword evidence="3" id="KW-0853">WD repeat</keyword>
<feature type="region of interest" description="Disordered" evidence="5">
    <location>
        <begin position="1089"/>
        <end position="1122"/>
    </location>
</feature>
<sequence length="1426" mass="156629">MFNKLKSRKAPLSLSSVSNAIKNAGNADLSPQDLAPKHLKLAVGDQLGLPPDSIVTAAYDPVQSLLAICTKENTIHVYGQQTVEVVFEFKTSSTIEHLRFIKGVYLVCVQSSGGITVLSLHSKSILANYTCPGTVTAVASDPSLDWLAVGLNNGSVVFYDVDRFTLAPLRVDNLQKMVIPKQKMSPVLGIEWHPRDIGTLLVTYDHCVVQWSITSGIIKNAFVYQLTRECRGFEYSNFVERGGKKKVFGSAKEIIPSVAEAHYHPNGLHMVSVHNDGTLAFWDTNSATLLEARTVMATGLQKHGEPAGNLNFEEAPLAIRARWIAGLDPELTQLLVTGASRSDPECVDVLDFGLTLKYSLTSHEKQGEFYSRPQDGQRKLTVAFNRRKKDDGPNEIIEKIIPLAQDGLLYFNGCHNPSSILFISNLGAVYLTKYNPEAGGLATTRNLLLPPSLSFTVPPTTFFSTVSVKRMEWFGVLSSRKNAAANQNDSALVNGGAPVNKSFPKTVGFDDNYHNIVITGHENGDVRFLDVTAGEFHNEEKLIALEFRNTLFNGKESSSYRIAQVSCSFESREMIVGLANGNVVICKVAKLGHNPLAQPPANQGYDQCPVQHRNGQARIVNLRNRISGPFSSSSFLPEHLLVLDSKDKITSLKMSQAGFAAVGYRSGRLVVCDVSRGPAVILNQEFVSSYVPSVSGECFVTTIEFAIMEYGQEGYSSLLMLCGTSAGGNLLVFKIVPLPSGGFEVQLADKTIGLNYRSSENNSDSGLDKIIPINVSNGSSAVATLDVFQRLAQGVQIQGLIVTTSARDIRVLKTPKQKLAHKVVDENCVASGLVNFRAAKGVVLASLTKNGFLKLFSLPALSELADIKLPNDVYKRIQRVLEGRSSSGSEILPSGEVILKLNQSEMLDFMLYDEKSHKEPKEKLSDLLFNENAIMPPRPAAGALSWAKGQTTFVTPKDLAALIAGPNRKPAKHLESDLAYNISPEANPNQSYAYGAPSTKGGRKDRAYDEPVRKSANANPYSFGTQGFMKSMRDGLDYVENGINDFGSGLSESMTETADSTKKSFYSSAQTAFYSTELVRMSYQGKENVETTPSKCGDKSFAENSPTPSKRTLRPISPNKQNTVGVGKLSFLQSDNIDDHFEQIHGSSEEIKQTLYDIQTNTKQTSVDLGQLIDRSKNNNQNLNRVLESIAKYSEEVTTEGNATKHDVTKILERLDSFDNVGTKEELHQIRELLNSGQGEGHISEVLTLLNSVKEDNKSSTSKIREDLDKLSLSLELQEPSSQQHSPGLAKDIDAIRAIVEEQSRTISILERKLDLQKSFQELDKRNAELKRNYALLSESYKEKFNQYTHLSEQYNTLELSARQLSKDIEGSSTQKYNNLQQLHSQRLGAFADASNGGGIDIPKKRVVSMPLKEVKEEVYGANEEF</sequence>
<evidence type="ECO:0000256" key="4">
    <source>
        <dbReference type="SAM" id="Coils"/>
    </source>
</evidence>
<comment type="similarity">
    <text evidence="1">Belongs to the WD repeat L(2)GL family.</text>
</comment>